<protein>
    <submittedName>
        <fullName evidence="1">CopG domain protein</fullName>
    </submittedName>
</protein>
<name>A0A4D6GWK3_HALS9</name>
<dbReference type="EMBL" id="CP038631">
    <property type="protein sequence ID" value="QCC44832.1"/>
    <property type="molecule type" value="Genomic_DNA"/>
</dbReference>
<sequence>MSDYTTISLRKDFVSDVETYIEDEPFASPKEFVKHLVVREMEDDGEITEQEARELGQKLAELGYVE</sequence>
<accession>A0A4D6GWK3</accession>
<reference evidence="1 3" key="1">
    <citation type="journal article" date="2019" name="Microbiol. Resour. Announc.">
        <title>The Genome Sequence of the Halobacterium salinarum Type Strain Is Closely Related to That of Laboratory Strains NRC-1 and R1.</title>
        <authorList>
            <person name="Pfeiffer F."/>
            <person name="Marchfelder A."/>
            <person name="Habermann B."/>
            <person name="Dyall-Smith M.L."/>
        </authorList>
    </citation>
    <scope>NUCLEOTIDE SEQUENCE [LARGE SCALE GENOMIC DNA]</scope>
    <source>
        <strain evidence="1">91-R6</strain>
        <strain evidence="3">ATCC 33171 / DSM 3754 / JCM 8978 / NBRC 102687 / NCIMB 764 / 91-R6</strain>
    </source>
</reference>
<evidence type="ECO:0000313" key="2">
    <source>
        <dbReference type="EMBL" id="TYO75584.1"/>
    </source>
</evidence>
<evidence type="ECO:0000313" key="1">
    <source>
        <dbReference type="EMBL" id="QCC44832.1"/>
    </source>
</evidence>
<reference evidence="1" key="3">
    <citation type="journal article" name="MicrobiologyOpen">
        <title>Whole-genome comparison between the type strain of Halobacterium salinarum (DSM 3754(T)) and the laboratory strains R1 and NRC-1.</title>
        <authorList>
            <person name="Pfeiffer F."/>
            <person name="Losensky G."/>
            <person name="Marchfelder A."/>
            <person name="Habermann B."/>
            <person name="Dyall-Smith M."/>
        </authorList>
    </citation>
    <scope>NUCLEOTIDE SEQUENCE</scope>
    <source>
        <strain evidence="1">91-R6</strain>
    </source>
</reference>
<reference evidence="2 4" key="2">
    <citation type="submission" date="2019-07" db="EMBL/GenBank/DDBJ databases">
        <title>Genomic Encyclopedia of Archaeal and Bacterial Type Strains, Phase II (KMG-II): from individual species to whole genera.</title>
        <authorList>
            <person name="Goeker M."/>
        </authorList>
    </citation>
    <scope>NUCLEOTIDE SEQUENCE [LARGE SCALE GENOMIC DNA]</scope>
    <source>
        <strain evidence="2 4">DSM 3754</strain>
    </source>
</reference>
<dbReference type="AlphaFoldDB" id="A0A4D6GWK3"/>
<dbReference type="GeneID" id="68693805"/>
<evidence type="ECO:0000313" key="4">
    <source>
        <dbReference type="Proteomes" id="UP000323075"/>
    </source>
</evidence>
<dbReference type="Proteomes" id="UP000323075">
    <property type="component" value="Unassembled WGS sequence"/>
</dbReference>
<dbReference type="RefSeq" id="WP_049892500.1">
    <property type="nucleotide sequence ID" value="NZ_VRYN01000004.1"/>
</dbReference>
<evidence type="ECO:0000313" key="3">
    <source>
        <dbReference type="Proteomes" id="UP000296216"/>
    </source>
</evidence>
<proteinExistence type="predicted"/>
<gene>
    <name evidence="2" type="ORF">APQ99_01908</name>
    <name evidence="1" type="ORF">HBSAL_05830</name>
</gene>
<dbReference type="EMBL" id="VRYN01000004">
    <property type="protein sequence ID" value="TYO75584.1"/>
    <property type="molecule type" value="Genomic_DNA"/>
</dbReference>
<organism evidence="1 3">
    <name type="scientific">Halobacterium salinarum (strain ATCC 33171 / DSM 3754 / JCM 8978 / NBRC 102687 / NCIMB 764 / 91-R6)</name>
    <dbReference type="NCBI Taxonomy" id="2597657"/>
    <lineage>
        <taxon>Archaea</taxon>
        <taxon>Methanobacteriati</taxon>
        <taxon>Methanobacteriota</taxon>
        <taxon>Stenosarchaea group</taxon>
        <taxon>Halobacteria</taxon>
        <taxon>Halobacteriales</taxon>
        <taxon>Halobacteriaceae</taxon>
        <taxon>Halobacterium</taxon>
    </lineage>
</organism>
<dbReference type="Proteomes" id="UP000296216">
    <property type="component" value="Chromosome"/>
</dbReference>